<dbReference type="GO" id="GO:0006606">
    <property type="term" value="P:protein import into nucleus"/>
    <property type="evidence" value="ECO:0007669"/>
    <property type="project" value="TreeGrafter"/>
</dbReference>
<accession>A0A1B6IB86</accession>
<dbReference type="GO" id="GO:0030544">
    <property type="term" value="F:Hsp70 protein binding"/>
    <property type="evidence" value="ECO:0007669"/>
    <property type="project" value="TreeGrafter"/>
</dbReference>
<reference evidence="4" key="1">
    <citation type="submission" date="2015-11" db="EMBL/GenBank/DDBJ databases">
        <title>De novo transcriptome assembly of four potential Pierce s Disease insect vectors from Arizona vineyards.</title>
        <authorList>
            <person name="Tassone E.E."/>
        </authorList>
    </citation>
    <scope>NUCLEOTIDE SEQUENCE</scope>
</reference>
<gene>
    <name evidence="6" type="ORF">g.27783</name>
    <name evidence="4" type="ORF">g.27784</name>
    <name evidence="5" type="ORF">g.27785</name>
</gene>
<feature type="domain" description="Hikeshi-like C-terminal" evidence="3">
    <location>
        <begin position="139"/>
        <end position="198"/>
    </location>
</feature>
<evidence type="ECO:0000256" key="1">
    <source>
        <dbReference type="ARBA" id="ARBA00006623"/>
    </source>
</evidence>
<comment type="similarity">
    <text evidence="1">Belongs to the OPI10 family.</text>
</comment>
<dbReference type="InterPro" id="IPR048364">
    <property type="entry name" value="Hikeshi-like_C"/>
</dbReference>
<evidence type="ECO:0000259" key="3">
    <source>
        <dbReference type="Pfam" id="PF21057"/>
    </source>
</evidence>
<protein>
    <submittedName>
        <fullName evidence="4">Uncharacterized protein</fullName>
    </submittedName>
</protein>
<organism evidence="4">
    <name type="scientific">Homalodisca liturata</name>
    <dbReference type="NCBI Taxonomy" id="320908"/>
    <lineage>
        <taxon>Eukaryota</taxon>
        <taxon>Metazoa</taxon>
        <taxon>Ecdysozoa</taxon>
        <taxon>Arthropoda</taxon>
        <taxon>Hexapoda</taxon>
        <taxon>Insecta</taxon>
        <taxon>Pterygota</taxon>
        <taxon>Neoptera</taxon>
        <taxon>Paraneoptera</taxon>
        <taxon>Hemiptera</taxon>
        <taxon>Auchenorrhyncha</taxon>
        <taxon>Membracoidea</taxon>
        <taxon>Cicadellidae</taxon>
        <taxon>Cicadellinae</taxon>
        <taxon>Proconiini</taxon>
        <taxon>Homalodisca</taxon>
    </lineage>
</organism>
<dbReference type="EMBL" id="GECU01012031">
    <property type="protein sequence ID" value="JAS95675.1"/>
    <property type="molecule type" value="Transcribed_RNA"/>
</dbReference>
<name>A0A1B6IB86_9HEMI</name>
<dbReference type="InterPro" id="IPR008493">
    <property type="entry name" value="Hikeshi-like_N"/>
</dbReference>
<dbReference type="InterPro" id="IPR031318">
    <property type="entry name" value="OPI10"/>
</dbReference>
<sequence length="199" mass="22750">MFGIIVSGRMVQTNFQQIAERQFVSVVTDADNVNHIVIFMTGQILFPDGFAGLIYFSWPDPDAPPNWQLLGYISNDKPSAVFKISGLKKKTDSSQVGFLQFMQRAISHDAQIGISVEPVDVVQQQITMLEASKPNTQTQFMEFSQKMLQNFMNYATSFITTQAQMVPNPLESYIPVSTVHNWYQNFERRLAMNPYFWQS</sequence>
<feature type="domain" description="Hikeshi-like N-terminal" evidence="2">
    <location>
        <begin position="5"/>
        <end position="132"/>
    </location>
</feature>
<dbReference type="EMBL" id="GECU01023528">
    <property type="protein sequence ID" value="JAS84178.1"/>
    <property type="molecule type" value="Transcribed_RNA"/>
</dbReference>
<dbReference type="PANTHER" id="PTHR12925">
    <property type="entry name" value="HIKESHI FAMILY MEMBER"/>
    <property type="match status" value="1"/>
</dbReference>
<dbReference type="EMBL" id="GECU01000215">
    <property type="protein sequence ID" value="JAT07492.1"/>
    <property type="molecule type" value="Transcribed_RNA"/>
</dbReference>
<dbReference type="AlphaFoldDB" id="A0A1B6IB86"/>
<dbReference type="PANTHER" id="PTHR12925:SF0">
    <property type="entry name" value="PROTEIN HIKESHI"/>
    <property type="match status" value="1"/>
</dbReference>
<dbReference type="Pfam" id="PF05603">
    <property type="entry name" value="Hikeshi-like_N"/>
    <property type="match status" value="1"/>
</dbReference>
<evidence type="ECO:0000313" key="4">
    <source>
        <dbReference type="EMBL" id="JAS84178.1"/>
    </source>
</evidence>
<dbReference type="Pfam" id="PF21057">
    <property type="entry name" value="Hikeshi-like_C"/>
    <property type="match status" value="1"/>
</dbReference>
<evidence type="ECO:0000313" key="5">
    <source>
        <dbReference type="EMBL" id="JAS95675.1"/>
    </source>
</evidence>
<evidence type="ECO:0000259" key="2">
    <source>
        <dbReference type="Pfam" id="PF05603"/>
    </source>
</evidence>
<dbReference type="GO" id="GO:0005634">
    <property type="term" value="C:nucleus"/>
    <property type="evidence" value="ECO:0007669"/>
    <property type="project" value="TreeGrafter"/>
</dbReference>
<dbReference type="GO" id="GO:0061608">
    <property type="term" value="F:nuclear import signal receptor activity"/>
    <property type="evidence" value="ECO:0007669"/>
    <property type="project" value="TreeGrafter"/>
</dbReference>
<evidence type="ECO:0000313" key="6">
    <source>
        <dbReference type="EMBL" id="JAT07492.1"/>
    </source>
</evidence>
<proteinExistence type="inferred from homology"/>
<dbReference type="GO" id="GO:0005829">
    <property type="term" value="C:cytosol"/>
    <property type="evidence" value="ECO:0007669"/>
    <property type="project" value="TreeGrafter"/>
</dbReference>